<feature type="transmembrane region" description="Helical" evidence="2">
    <location>
        <begin position="53"/>
        <end position="73"/>
    </location>
</feature>
<evidence type="ECO:0000256" key="2">
    <source>
        <dbReference type="SAM" id="Phobius"/>
    </source>
</evidence>
<keyword evidence="2" id="KW-0812">Transmembrane</keyword>
<feature type="transmembrane region" description="Helical" evidence="2">
    <location>
        <begin position="20"/>
        <end position="41"/>
    </location>
</feature>
<keyword evidence="5" id="KW-1185">Reference proteome</keyword>
<proteinExistence type="predicted"/>
<name>A0A9P4TWZ3_9PEZI</name>
<organism evidence="4 5">
    <name type="scientific">Tothia fuscella</name>
    <dbReference type="NCBI Taxonomy" id="1048955"/>
    <lineage>
        <taxon>Eukaryota</taxon>
        <taxon>Fungi</taxon>
        <taxon>Dikarya</taxon>
        <taxon>Ascomycota</taxon>
        <taxon>Pezizomycotina</taxon>
        <taxon>Dothideomycetes</taxon>
        <taxon>Pleosporomycetidae</taxon>
        <taxon>Venturiales</taxon>
        <taxon>Cylindrosympodiaceae</taxon>
        <taxon>Tothia</taxon>
    </lineage>
</organism>
<feature type="compositionally biased region" description="Polar residues" evidence="1">
    <location>
        <begin position="308"/>
        <end position="321"/>
    </location>
</feature>
<keyword evidence="2" id="KW-1133">Transmembrane helix</keyword>
<evidence type="ECO:0000313" key="5">
    <source>
        <dbReference type="Proteomes" id="UP000800235"/>
    </source>
</evidence>
<evidence type="ECO:0000259" key="3">
    <source>
        <dbReference type="Pfam" id="PF20684"/>
    </source>
</evidence>
<feature type="transmembrane region" description="Helical" evidence="2">
    <location>
        <begin position="131"/>
        <end position="152"/>
    </location>
</feature>
<accession>A0A9P4TWZ3</accession>
<protein>
    <recommendedName>
        <fullName evidence="3">Rhodopsin domain-containing protein</fullName>
    </recommendedName>
</protein>
<dbReference type="Proteomes" id="UP000800235">
    <property type="component" value="Unassembled WGS sequence"/>
</dbReference>
<feature type="region of interest" description="Disordered" evidence="1">
    <location>
        <begin position="302"/>
        <end position="322"/>
    </location>
</feature>
<sequence>MSGVRGPLAAVSENDYGPILVVFAVAGSCISISSIAVRAFVAARRNLEFRGDDVFMIAALLASITQSILWGYAAKHGLGKHYSDVSEQSLLRYYKFIYSAQIVGIFAMTFSKASVAFLLKRLTIYHTSFFHTSLTFLGVGIWAIFSLFASTLQCNLPNPWYAKPELCHAREGLWSTIIVLNFLSDFILSIYIIPGVWRLTMAVSIRSTIIVLFSLRLLVCVSSAFQLSKLLRFSQSSDPTWDYLALAITTDSTVHLSLITATIPRIHNFLIALQTGRADARVQVPDLLPRLNAVRSYFTDKTRHDSAQTRTGNTTSTTEADPQSLRLVPNHEISQMSTRIYSSHSGSSNTNVSMGSTEMHMPACELQDLERKKSPLGVRTSAICQRIEFTANVEYRFDGVHPEQYDQYHVP</sequence>
<comment type="caution">
    <text evidence="4">The sequence shown here is derived from an EMBL/GenBank/DDBJ whole genome shotgun (WGS) entry which is preliminary data.</text>
</comment>
<dbReference type="EMBL" id="MU007054">
    <property type="protein sequence ID" value="KAF2428691.1"/>
    <property type="molecule type" value="Genomic_DNA"/>
</dbReference>
<keyword evidence="2" id="KW-0472">Membrane</keyword>
<dbReference type="PROSITE" id="PS51257">
    <property type="entry name" value="PROKAR_LIPOPROTEIN"/>
    <property type="match status" value="1"/>
</dbReference>
<dbReference type="InterPro" id="IPR049326">
    <property type="entry name" value="Rhodopsin_dom_fungi"/>
</dbReference>
<feature type="domain" description="Rhodopsin" evidence="3">
    <location>
        <begin position="42"/>
        <end position="270"/>
    </location>
</feature>
<reference evidence="4" key="1">
    <citation type="journal article" date="2020" name="Stud. Mycol.">
        <title>101 Dothideomycetes genomes: a test case for predicting lifestyles and emergence of pathogens.</title>
        <authorList>
            <person name="Haridas S."/>
            <person name="Albert R."/>
            <person name="Binder M."/>
            <person name="Bloem J."/>
            <person name="Labutti K."/>
            <person name="Salamov A."/>
            <person name="Andreopoulos B."/>
            <person name="Baker S."/>
            <person name="Barry K."/>
            <person name="Bills G."/>
            <person name="Bluhm B."/>
            <person name="Cannon C."/>
            <person name="Castanera R."/>
            <person name="Culley D."/>
            <person name="Daum C."/>
            <person name="Ezra D."/>
            <person name="Gonzalez J."/>
            <person name="Henrissat B."/>
            <person name="Kuo A."/>
            <person name="Liang C."/>
            <person name="Lipzen A."/>
            <person name="Lutzoni F."/>
            <person name="Magnuson J."/>
            <person name="Mondo S."/>
            <person name="Nolan M."/>
            <person name="Ohm R."/>
            <person name="Pangilinan J."/>
            <person name="Park H.-J."/>
            <person name="Ramirez L."/>
            <person name="Alfaro M."/>
            <person name="Sun H."/>
            <person name="Tritt A."/>
            <person name="Yoshinaga Y."/>
            <person name="Zwiers L.-H."/>
            <person name="Turgeon B."/>
            <person name="Goodwin S."/>
            <person name="Spatafora J."/>
            <person name="Crous P."/>
            <person name="Grigoriev I."/>
        </authorList>
    </citation>
    <scope>NUCLEOTIDE SEQUENCE</scope>
    <source>
        <strain evidence="4">CBS 130266</strain>
    </source>
</reference>
<dbReference type="AlphaFoldDB" id="A0A9P4TWZ3"/>
<dbReference type="PANTHER" id="PTHR38794:SF3">
    <property type="entry name" value="INTEGRAL MEMBRANE PROTEIN"/>
    <property type="match status" value="1"/>
</dbReference>
<dbReference type="Pfam" id="PF20684">
    <property type="entry name" value="Fung_rhodopsin"/>
    <property type="match status" value="1"/>
</dbReference>
<dbReference type="PANTHER" id="PTHR38794">
    <property type="entry name" value="INTEGRAL MEMBRANE PROTEIN"/>
    <property type="match status" value="1"/>
</dbReference>
<gene>
    <name evidence="4" type="ORF">EJ08DRAFT_735634</name>
</gene>
<dbReference type="OrthoDB" id="3918601at2759"/>
<evidence type="ECO:0000256" key="1">
    <source>
        <dbReference type="SAM" id="MobiDB-lite"/>
    </source>
</evidence>
<evidence type="ECO:0000313" key="4">
    <source>
        <dbReference type="EMBL" id="KAF2428691.1"/>
    </source>
</evidence>
<feature type="transmembrane region" description="Helical" evidence="2">
    <location>
        <begin position="172"/>
        <end position="197"/>
    </location>
</feature>
<feature type="transmembrane region" description="Helical" evidence="2">
    <location>
        <begin position="93"/>
        <end position="119"/>
    </location>
</feature>
<feature type="transmembrane region" description="Helical" evidence="2">
    <location>
        <begin position="209"/>
        <end position="227"/>
    </location>
</feature>